<name>A0A6J7EK50_9ZZZZ</name>
<organism evidence="2">
    <name type="scientific">freshwater metagenome</name>
    <dbReference type="NCBI Taxonomy" id="449393"/>
    <lineage>
        <taxon>unclassified sequences</taxon>
        <taxon>metagenomes</taxon>
        <taxon>ecological metagenomes</taxon>
    </lineage>
</organism>
<sequence length="209" mass="22834">MSDTGREDGAKRRYAPETRKQMILQAAAKVLGNNPMATLEDIAVESGVSRQMISRYFGPGGVEPLIAAMFAGFLVALGGLYDGVSRRGPAADSAELREVVTALVRRWADLVETVDQPWLFLTEPNSVRSTVADGHRRIWAATDDIILDWAAPSYEKTEAVRLAVSVEHRASNDVAYRLLTGEVPRKAAEAVVIERWIALVEVTIPSLST</sequence>
<protein>
    <submittedName>
        <fullName evidence="2">Unannotated protein</fullName>
    </submittedName>
</protein>
<evidence type="ECO:0000313" key="2">
    <source>
        <dbReference type="EMBL" id="CAB4883456.1"/>
    </source>
</evidence>
<dbReference type="InterPro" id="IPR009057">
    <property type="entry name" value="Homeodomain-like_sf"/>
</dbReference>
<feature type="transmembrane region" description="Helical" evidence="1">
    <location>
        <begin position="65"/>
        <end position="84"/>
    </location>
</feature>
<proteinExistence type="predicted"/>
<accession>A0A6J7EK50</accession>
<evidence type="ECO:0000256" key="1">
    <source>
        <dbReference type="SAM" id="Phobius"/>
    </source>
</evidence>
<keyword evidence="1" id="KW-0472">Membrane</keyword>
<dbReference type="EMBL" id="CAFBLU010000065">
    <property type="protein sequence ID" value="CAB4883456.1"/>
    <property type="molecule type" value="Genomic_DNA"/>
</dbReference>
<dbReference type="Gene3D" id="1.10.357.10">
    <property type="entry name" value="Tetracycline Repressor, domain 2"/>
    <property type="match status" value="1"/>
</dbReference>
<keyword evidence="1" id="KW-0812">Transmembrane</keyword>
<dbReference type="SUPFAM" id="SSF46689">
    <property type="entry name" value="Homeodomain-like"/>
    <property type="match status" value="1"/>
</dbReference>
<dbReference type="AlphaFoldDB" id="A0A6J7EK50"/>
<keyword evidence="1" id="KW-1133">Transmembrane helix</keyword>
<reference evidence="2" key="1">
    <citation type="submission" date="2020-05" db="EMBL/GenBank/DDBJ databases">
        <authorList>
            <person name="Chiriac C."/>
            <person name="Salcher M."/>
            <person name="Ghai R."/>
            <person name="Kavagutti S V."/>
        </authorList>
    </citation>
    <scope>NUCLEOTIDE SEQUENCE</scope>
</reference>
<gene>
    <name evidence="2" type="ORF">UFOPK3444_01677</name>
</gene>